<dbReference type="GO" id="GO:0000776">
    <property type="term" value="C:kinetochore"/>
    <property type="evidence" value="ECO:0007669"/>
    <property type="project" value="InterPro"/>
</dbReference>
<evidence type="ECO:0000259" key="3">
    <source>
        <dbReference type="Pfam" id="PF20882"/>
    </source>
</evidence>
<evidence type="ECO:0000256" key="1">
    <source>
        <dbReference type="SAM" id="Coils"/>
    </source>
</evidence>
<dbReference type="OrthoDB" id="18959at2759"/>
<feature type="region of interest" description="Disordered" evidence="2">
    <location>
        <begin position="36"/>
        <end position="66"/>
    </location>
</feature>
<dbReference type="GO" id="GO:0051315">
    <property type="term" value="P:attachment of mitotic spindle microtubules to kinetochore"/>
    <property type="evidence" value="ECO:0007669"/>
    <property type="project" value="TreeGrafter"/>
</dbReference>
<gene>
    <name evidence="4" type="ORF">ESCO_005721</name>
</gene>
<dbReference type="PANTHER" id="PTHR37329:SF1">
    <property type="entry name" value="KINETOCHORE PROTEIN SOS7"/>
    <property type="match status" value="1"/>
</dbReference>
<comment type="caution">
    <text evidence="4">The sequence shown here is derived from an EMBL/GenBank/DDBJ whole genome shotgun (WGS) entry which is preliminary data.</text>
</comment>
<dbReference type="GO" id="GO:0034501">
    <property type="term" value="P:protein localization to kinetochore"/>
    <property type="evidence" value="ECO:0007669"/>
    <property type="project" value="InterPro"/>
</dbReference>
<dbReference type="InterPro" id="IPR037475">
    <property type="entry name" value="Sos7"/>
</dbReference>
<dbReference type="InterPro" id="IPR048781">
    <property type="entry name" value="Sos7_CC"/>
</dbReference>
<keyword evidence="1" id="KW-0175">Coiled coil</keyword>
<dbReference type="STRING" id="150374.A0A0M8MV67"/>
<evidence type="ECO:0000256" key="2">
    <source>
        <dbReference type="SAM" id="MobiDB-lite"/>
    </source>
</evidence>
<evidence type="ECO:0000313" key="5">
    <source>
        <dbReference type="Proteomes" id="UP000053831"/>
    </source>
</evidence>
<feature type="coiled-coil region" evidence="1">
    <location>
        <begin position="108"/>
        <end position="135"/>
    </location>
</feature>
<dbReference type="AlphaFoldDB" id="A0A0M8MV67"/>
<accession>A0A0M8MV67</accession>
<keyword evidence="5" id="KW-1185">Reference proteome</keyword>
<name>A0A0M8MV67_ESCWE</name>
<evidence type="ECO:0000313" key="4">
    <source>
        <dbReference type="EMBL" id="KOS20056.1"/>
    </source>
</evidence>
<reference evidence="4 5" key="1">
    <citation type="submission" date="2015-07" db="EMBL/GenBank/DDBJ databases">
        <title>The genome of the fungus Escovopsis weberi, a specialized disease agent of ant agriculture.</title>
        <authorList>
            <person name="de Man T.J."/>
            <person name="Stajich J.E."/>
            <person name="Kubicek C.P."/>
            <person name="Chenthamara K."/>
            <person name="Atanasova L."/>
            <person name="Druzhinina I.S."/>
            <person name="Birnbaum S."/>
            <person name="Barribeau S.M."/>
            <person name="Teiling C."/>
            <person name="Suen G."/>
            <person name="Currie C."/>
            <person name="Gerardo N.M."/>
        </authorList>
    </citation>
    <scope>NUCLEOTIDE SEQUENCE [LARGE SCALE GENOMIC DNA]</scope>
</reference>
<sequence>MDAKVQDVLAQLRHLQSSIDLSILKLSEPITAAAASSSSSSGDVLSKQQQQQQRTSDASNASLDGPTPAGLAADLAHYKELFAKLRFSYVEQVTKEKFIRGIVRDPPLVVALQENLDLERDNAEAKSQLKVLKLEVADTVAALEARGRQLCRRHAGIKEGARRLETVPAACAALEARIAALREEHGDNNYNLDDANLDSSNPRNPSLALPLAGTAALVARRRDEQLRLARELETLHARAPRRRREADMLRAELLPLEARRQSSLAAAREARRRRDAALGGAADDLERRARWWRASEAVLRQVLDLEA</sequence>
<feature type="domain" description="Kinetochore protein Sos7 coiled-coil" evidence="3">
    <location>
        <begin position="80"/>
        <end position="154"/>
    </location>
</feature>
<dbReference type="EMBL" id="LGSR01000019">
    <property type="protein sequence ID" value="KOS20056.1"/>
    <property type="molecule type" value="Genomic_DNA"/>
</dbReference>
<proteinExistence type="predicted"/>
<dbReference type="PANTHER" id="PTHR37329">
    <property type="entry name" value="KINETOCHORE PROTEIN SOS7"/>
    <property type="match status" value="1"/>
</dbReference>
<protein>
    <submittedName>
        <fullName evidence="4">Kinetochore protein Sos7</fullName>
    </submittedName>
</protein>
<organism evidence="4 5">
    <name type="scientific">Escovopsis weberi</name>
    <dbReference type="NCBI Taxonomy" id="150374"/>
    <lineage>
        <taxon>Eukaryota</taxon>
        <taxon>Fungi</taxon>
        <taxon>Dikarya</taxon>
        <taxon>Ascomycota</taxon>
        <taxon>Pezizomycotina</taxon>
        <taxon>Sordariomycetes</taxon>
        <taxon>Hypocreomycetidae</taxon>
        <taxon>Hypocreales</taxon>
        <taxon>Hypocreaceae</taxon>
        <taxon>Escovopsis</taxon>
    </lineage>
</organism>
<dbReference type="Proteomes" id="UP000053831">
    <property type="component" value="Unassembled WGS sequence"/>
</dbReference>
<dbReference type="Pfam" id="PF20882">
    <property type="entry name" value="Sos7"/>
    <property type="match status" value="1"/>
</dbReference>